<evidence type="ECO:0000313" key="1">
    <source>
        <dbReference type="EMBL" id="JAI00718.1"/>
    </source>
</evidence>
<dbReference type="AlphaFoldDB" id="A0A0E9XD90"/>
<accession>A0A0E9XD90</accession>
<name>A0A0E9XD90_ANGAN</name>
<sequence>MSYKRIYYCTTTMNMRATCFCVHITYRIQKRRDVNSVKLPPFITQSDTMVMLKLSDQGL</sequence>
<reference evidence="1" key="2">
    <citation type="journal article" date="2015" name="Fish Shellfish Immunol.">
        <title>Early steps in the European eel (Anguilla anguilla)-Vibrio vulnificus interaction in the gills: Role of the RtxA13 toxin.</title>
        <authorList>
            <person name="Callol A."/>
            <person name="Pajuelo D."/>
            <person name="Ebbesson L."/>
            <person name="Teles M."/>
            <person name="MacKenzie S."/>
            <person name="Amaro C."/>
        </authorList>
    </citation>
    <scope>NUCLEOTIDE SEQUENCE</scope>
</reference>
<reference evidence="1" key="1">
    <citation type="submission" date="2014-11" db="EMBL/GenBank/DDBJ databases">
        <authorList>
            <person name="Amaro Gonzalez C."/>
        </authorList>
    </citation>
    <scope>NUCLEOTIDE SEQUENCE</scope>
</reference>
<protein>
    <submittedName>
        <fullName evidence="1">Uncharacterized protein</fullName>
    </submittedName>
</protein>
<proteinExistence type="predicted"/>
<dbReference type="EMBL" id="GBXM01007860">
    <property type="protein sequence ID" value="JAI00718.1"/>
    <property type="molecule type" value="Transcribed_RNA"/>
</dbReference>
<organism evidence="1">
    <name type="scientific">Anguilla anguilla</name>
    <name type="common">European freshwater eel</name>
    <name type="synonym">Muraena anguilla</name>
    <dbReference type="NCBI Taxonomy" id="7936"/>
    <lineage>
        <taxon>Eukaryota</taxon>
        <taxon>Metazoa</taxon>
        <taxon>Chordata</taxon>
        <taxon>Craniata</taxon>
        <taxon>Vertebrata</taxon>
        <taxon>Euteleostomi</taxon>
        <taxon>Actinopterygii</taxon>
        <taxon>Neopterygii</taxon>
        <taxon>Teleostei</taxon>
        <taxon>Anguilliformes</taxon>
        <taxon>Anguillidae</taxon>
        <taxon>Anguilla</taxon>
    </lineage>
</organism>